<dbReference type="RefSeq" id="WP_206782294.1">
    <property type="nucleotide sequence ID" value="NZ_CM125968.1"/>
</dbReference>
<dbReference type="AlphaFoldDB" id="A0A8I1MEA6"/>
<protein>
    <submittedName>
        <fullName evidence="2">Uncharacterized protein</fullName>
    </submittedName>
</protein>
<dbReference type="GeneID" id="93681259"/>
<dbReference type="Proteomes" id="UP000664578">
    <property type="component" value="Unassembled WGS sequence"/>
</dbReference>
<comment type="caution">
    <text evidence="2">The sequence shown here is derived from an EMBL/GenBank/DDBJ whole genome shotgun (WGS) entry which is preliminary data.</text>
</comment>
<evidence type="ECO:0000256" key="1">
    <source>
        <dbReference type="SAM" id="Phobius"/>
    </source>
</evidence>
<evidence type="ECO:0000313" key="2">
    <source>
        <dbReference type="EMBL" id="MBN8251068.1"/>
    </source>
</evidence>
<proteinExistence type="predicted"/>
<organism evidence="2 3">
    <name type="scientific">Priestia flexa</name>
    <dbReference type="NCBI Taxonomy" id="86664"/>
    <lineage>
        <taxon>Bacteria</taxon>
        <taxon>Bacillati</taxon>
        <taxon>Bacillota</taxon>
        <taxon>Bacilli</taxon>
        <taxon>Bacillales</taxon>
        <taxon>Bacillaceae</taxon>
        <taxon>Priestia</taxon>
    </lineage>
</organism>
<dbReference type="EMBL" id="JAEMWV010000002">
    <property type="protein sequence ID" value="MBN8251068.1"/>
    <property type="molecule type" value="Genomic_DNA"/>
</dbReference>
<keyword evidence="1" id="KW-0812">Transmembrane</keyword>
<evidence type="ECO:0000313" key="3">
    <source>
        <dbReference type="Proteomes" id="UP000664578"/>
    </source>
</evidence>
<feature type="transmembrane region" description="Helical" evidence="1">
    <location>
        <begin position="35"/>
        <end position="59"/>
    </location>
</feature>
<reference evidence="2" key="1">
    <citation type="submission" date="2020-12" db="EMBL/GenBank/DDBJ databases">
        <title>PHA producing bacteria isolated from mangrove.</title>
        <authorList>
            <person name="Zheng W."/>
            <person name="Yu S."/>
            <person name="Huang Y."/>
        </authorList>
    </citation>
    <scope>NUCLEOTIDE SEQUENCE</scope>
    <source>
        <strain evidence="2">GN22-4</strain>
    </source>
</reference>
<gene>
    <name evidence="2" type="ORF">JF537_05660</name>
</gene>
<keyword evidence="1" id="KW-1133">Transmembrane helix</keyword>
<sequence>MKFSKVLYGMVHLVTPLTFFFIAVIWGHFGLSKPIWVNLSDNLSIIGIYYVGVSILWILNIKSIHKVSEEIENKKG</sequence>
<accession>A0A8I1MEA6</accession>
<feature type="transmembrane region" description="Helical" evidence="1">
    <location>
        <begin position="7"/>
        <end position="29"/>
    </location>
</feature>
<name>A0A8I1MEA6_9BACI</name>
<keyword evidence="1" id="KW-0472">Membrane</keyword>